<sequence>MSKTYTINAGDTLLKIAIEQDVDFTTLLELNPQYQSNPDFIRIGEALTLPDDTPVEVVEPEHPVEPVSDMRELASDSPLFAPPLCQPIDVHDVIFLTGDSPFEYWLLDEKAAKELEQESQNTGLLLDNYKTLLESAPKGDEITRESMEAHTRKKEAWLADANYAGMFATEKVQNNPASRRAAQIRESQPSVNFNSKRASSSKKSLEDRKAFVEKYHKTTFFAEGSTEALRQQVLESIQSEIDYYHGLEEQAETKKTKETVTKVNINGNTVKRELKTRKVKTHVAEVYSVKQGRYVYVRSHFHEREEKRWQRSYTHTNAMKALEQKDYKGFGNAVAKDIKQTKNDLKITTQLAQWKAEGNKWVEWKATQKLLQYEGNAIFAVSAEAQLFRWGAQATAASNFEPTKGKIDIGVGADASVSLVEAKAEANLFLPYESGFAARLSYRDANGEDATYSFGCFRLNGSVGIGCFVGIAAEGGGSASNGNENGESVGVLFTPRINMAKSPKGQVGFKVQGFAGGKVSGQLTGAIEWQAPEGDNSRSFNALAKVSLAGNIGAGGGFGADFQLALTDGKFYLMCSGQLVWGVGGGGGFGVLIDGEKLWELTLIILKALQYVDYRYLYNISEDAYKYLLNSTLVAFARDLVVDPPQTLEKALLAGETQMETWKQDFEDCVDRKRKANALATRILDESTLSGVPFEQLLPEAVGIMLDLLVEEFLFSFNEQQESAIYKLLRKSAYSWHKFEEILQCMNPAGQAVLGDKVMFDNLARINAILDNTQQHDFNLWVSQLAEKGKSDATGQPYTPLSGDALTRKRGQIAARQKAQTTARADESLPYR</sequence>
<dbReference type="InterPro" id="IPR018392">
    <property type="entry name" value="LysM"/>
</dbReference>
<dbReference type="InterPro" id="IPR036779">
    <property type="entry name" value="LysM_dom_sf"/>
</dbReference>
<proteinExistence type="predicted"/>
<evidence type="ECO:0000259" key="2">
    <source>
        <dbReference type="PROSITE" id="PS51782"/>
    </source>
</evidence>
<feature type="region of interest" description="Disordered" evidence="1">
    <location>
        <begin position="809"/>
        <end position="832"/>
    </location>
</feature>
<dbReference type="SMART" id="SM00257">
    <property type="entry name" value="LysM"/>
    <property type="match status" value="1"/>
</dbReference>
<dbReference type="PROSITE" id="PS51782">
    <property type="entry name" value="LYSM"/>
    <property type="match status" value="1"/>
</dbReference>
<reference evidence="3" key="1">
    <citation type="submission" date="2022-01" db="EMBL/GenBank/DDBJ databases">
        <authorList>
            <person name="Lagorce A."/>
        </authorList>
    </citation>
    <scope>NUCLEOTIDE SEQUENCE</scope>
    <source>
        <strain evidence="3">Th15_F1_A12</strain>
    </source>
</reference>
<feature type="compositionally biased region" description="Low complexity" evidence="1">
    <location>
        <begin position="814"/>
        <end position="823"/>
    </location>
</feature>
<accession>A0AAU9QWU9</accession>
<evidence type="ECO:0000313" key="3">
    <source>
        <dbReference type="EMBL" id="CAH1603550.1"/>
    </source>
</evidence>
<protein>
    <submittedName>
        <fullName evidence="3">LysM domain-containing protein</fullName>
    </submittedName>
</protein>
<name>A0AAU9QWU9_9VIBR</name>
<dbReference type="Proteomes" id="UP001295462">
    <property type="component" value="Unassembled WGS sequence"/>
</dbReference>
<dbReference type="CDD" id="cd00118">
    <property type="entry name" value="LysM"/>
    <property type="match status" value="1"/>
</dbReference>
<dbReference type="EMBL" id="CAKMUD010000128">
    <property type="protein sequence ID" value="CAH1603550.1"/>
    <property type="molecule type" value="Genomic_DNA"/>
</dbReference>
<dbReference type="SUPFAM" id="SSF54106">
    <property type="entry name" value="LysM domain"/>
    <property type="match status" value="1"/>
</dbReference>
<dbReference type="AlphaFoldDB" id="A0AAU9QWU9"/>
<dbReference type="RefSeq" id="WP_409590154.1">
    <property type="nucleotide sequence ID" value="NZ_CAKMTZ010000124.1"/>
</dbReference>
<dbReference type="Pfam" id="PF01476">
    <property type="entry name" value="LysM"/>
    <property type="match status" value="1"/>
</dbReference>
<comment type="caution">
    <text evidence="3">The sequence shown here is derived from an EMBL/GenBank/DDBJ whole genome shotgun (WGS) entry which is preliminary data.</text>
</comment>
<dbReference type="Gene3D" id="3.10.350.10">
    <property type="entry name" value="LysM domain"/>
    <property type="match status" value="1"/>
</dbReference>
<evidence type="ECO:0000313" key="4">
    <source>
        <dbReference type="Proteomes" id="UP001295462"/>
    </source>
</evidence>
<feature type="domain" description="LysM" evidence="2">
    <location>
        <begin position="3"/>
        <end position="49"/>
    </location>
</feature>
<organism evidence="3 4">
    <name type="scientific">Vibrio jasicida</name>
    <dbReference type="NCBI Taxonomy" id="766224"/>
    <lineage>
        <taxon>Bacteria</taxon>
        <taxon>Pseudomonadati</taxon>
        <taxon>Pseudomonadota</taxon>
        <taxon>Gammaproteobacteria</taxon>
        <taxon>Vibrionales</taxon>
        <taxon>Vibrionaceae</taxon>
        <taxon>Vibrio</taxon>
    </lineage>
</organism>
<evidence type="ECO:0000256" key="1">
    <source>
        <dbReference type="SAM" id="MobiDB-lite"/>
    </source>
</evidence>
<gene>
    <name evidence="3" type="ORF">THF1A12_700005</name>
</gene>